<evidence type="ECO:0000256" key="1">
    <source>
        <dbReference type="SAM" id="MobiDB-lite"/>
    </source>
</evidence>
<organism evidence="2">
    <name type="scientific">marine sediment metagenome</name>
    <dbReference type="NCBI Taxonomy" id="412755"/>
    <lineage>
        <taxon>unclassified sequences</taxon>
        <taxon>metagenomes</taxon>
        <taxon>ecological metagenomes</taxon>
    </lineage>
</organism>
<feature type="region of interest" description="Disordered" evidence="1">
    <location>
        <begin position="55"/>
        <end position="85"/>
    </location>
</feature>
<protein>
    <submittedName>
        <fullName evidence="2">Uncharacterized protein</fullName>
    </submittedName>
</protein>
<reference evidence="2" key="1">
    <citation type="journal article" date="2015" name="Nature">
        <title>Complex archaea that bridge the gap between prokaryotes and eukaryotes.</title>
        <authorList>
            <person name="Spang A."/>
            <person name="Saw J.H."/>
            <person name="Jorgensen S.L."/>
            <person name="Zaremba-Niedzwiedzka K."/>
            <person name="Martijn J."/>
            <person name="Lind A.E."/>
            <person name="van Eijk R."/>
            <person name="Schleper C."/>
            <person name="Guy L."/>
            <person name="Ettema T.J."/>
        </authorList>
    </citation>
    <scope>NUCLEOTIDE SEQUENCE</scope>
</reference>
<accession>A0A0F9RB27</accession>
<comment type="caution">
    <text evidence="2">The sequence shown here is derived from an EMBL/GenBank/DDBJ whole genome shotgun (WGS) entry which is preliminary data.</text>
</comment>
<evidence type="ECO:0000313" key="2">
    <source>
        <dbReference type="EMBL" id="KKN52104.1"/>
    </source>
</evidence>
<feature type="compositionally biased region" description="Acidic residues" evidence="1">
    <location>
        <begin position="69"/>
        <end position="85"/>
    </location>
</feature>
<dbReference type="EMBL" id="LAZR01001033">
    <property type="protein sequence ID" value="KKN52104.1"/>
    <property type="molecule type" value="Genomic_DNA"/>
</dbReference>
<name>A0A0F9RB27_9ZZZZ</name>
<dbReference type="AlphaFoldDB" id="A0A0F9RB27"/>
<feature type="compositionally biased region" description="Basic and acidic residues" evidence="1">
    <location>
        <begin position="55"/>
        <end position="68"/>
    </location>
</feature>
<gene>
    <name evidence="2" type="ORF">LCGC14_0615780</name>
</gene>
<proteinExistence type="predicted"/>
<sequence length="161" mass="18381">MAIRREIEFELEEPIQYAVDGGTSEATLVILKAPTTRNRRDCLFLKQQFLRALHEVSGEQDSKKKKTEEPEDETDTKEEEPDPEEVAILIGSSSVDLGEFFDRARALMCRGSAFIEGKVEMTTELFDRMSMEDSERMIGSYMVNFIVRSVLMKQKKASSKT</sequence>